<dbReference type="InterPro" id="IPR024134">
    <property type="entry name" value="SOD_Cu/Zn_/chaperone"/>
</dbReference>
<evidence type="ECO:0000256" key="8">
    <source>
        <dbReference type="ARBA" id="ARBA00023002"/>
    </source>
</evidence>
<comment type="catalytic activity">
    <reaction evidence="11">
        <text>2 superoxide + 2 H(+) = H2O2 + O2</text>
        <dbReference type="Rhea" id="RHEA:20696"/>
        <dbReference type="ChEBI" id="CHEBI:15378"/>
        <dbReference type="ChEBI" id="CHEBI:15379"/>
        <dbReference type="ChEBI" id="CHEBI:16240"/>
        <dbReference type="ChEBI" id="CHEBI:18421"/>
        <dbReference type="EC" id="1.15.1.1"/>
    </reaction>
</comment>
<name>A0A9N9MAZ6_9CUCU</name>
<dbReference type="PRINTS" id="PR00068">
    <property type="entry name" value="CUZNDISMTASE"/>
</dbReference>
<dbReference type="CDD" id="cd00305">
    <property type="entry name" value="Cu-Zn_Superoxide_Dismutase"/>
    <property type="match status" value="1"/>
</dbReference>
<dbReference type="EMBL" id="OU892277">
    <property type="protein sequence ID" value="CAG9760572.1"/>
    <property type="molecule type" value="Genomic_DNA"/>
</dbReference>
<dbReference type="Proteomes" id="UP001152799">
    <property type="component" value="Chromosome 1"/>
</dbReference>
<comment type="similarity">
    <text evidence="3">Belongs to the Cu-Zn superoxide dismutase family.</text>
</comment>
<evidence type="ECO:0000256" key="9">
    <source>
        <dbReference type="ARBA" id="ARBA00023008"/>
    </source>
</evidence>
<evidence type="ECO:0000256" key="10">
    <source>
        <dbReference type="ARBA" id="ARBA00023157"/>
    </source>
</evidence>
<dbReference type="EC" id="1.15.1.1" evidence="4"/>
<dbReference type="GO" id="GO:0005507">
    <property type="term" value="F:copper ion binding"/>
    <property type="evidence" value="ECO:0007669"/>
    <property type="project" value="InterPro"/>
</dbReference>
<proteinExistence type="inferred from homology"/>
<dbReference type="InterPro" id="IPR036423">
    <property type="entry name" value="SOD-like_Cu/Zn_dom_sf"/>
</dbReference>
<evidence type="ECO:0000259" key="13">
    <source>
        <dbReference type="Pfam" id="PF00080"/>
    </source>
</evidence>
<dbReference type="Pfam" id="PF00080">
    <property type="entry name" value="Sod_Cu"/>
    <property type="match status" value="1"/>
</dbReference>
<keyword evidence="10" id="KW-1015">Disulfide bond</keyword>
<reference evidence="14" key="1">
    <citation type="submission" date="2022-01" db="EMBL/GenBank/DDBJ databases">
        <authorList>
            <person name="King R."/>
        </authorList>
    </citation>
    <scope>NUCLEOTIDE SEQUENCE</scope>
</reference>
<evidence type="ECO:0000256" key="5">
    <source>
        <dbReference type="ARBA" id="ARBA00022723"/>
    </source>
</evidence>
<evidence type="ECO:0000256" key="6">
    <source>
        <dbReference type="ARBA" id="ARBA00022833"/>
    </source>
</evidence>
<comment type="cofactor">
    <cofactor evidence="1">
        <name>Cu cation</name>
        <dbReference type="ChEBI" id="CHEBI:23378"/>
    </cofactor>
</comment>
<keyword evidence="7" id="KW-0049">Antioxidant</keyword>
<evidence type="ECO:0000313" key="15">
    <source>
        <dbReference type="Proteomes" id="UP001152799"/>
    </source>
</evidence>
<evidence type="ECO:0000256" key="3">
    <source>
        <dbReference type="ARBA" id="ARBA00010457"/>
    </source>
</evidence>
<keyword evidence="9" id="KW-0186">Copper</keyword>
<feature type="domain" description="Superoxide dismutase copper/zinc binding" evidence="13">
    <location>
        <begin position="81"/>
        <end position="218"/>
    </location>
</feature>
<keyword evidence="5" id="KW-0479">Metal-binding</keyword>
<sequence length="222" mass="23579">MFSIIILGLFGLLHGVPLQDLGNKNTIYGISGNGKPLTIKAFPAIANYQSDLYEVYQEPYHYDLRQRAAVAILSSVEESGVQGEIVFVQKHPPVGPIFIRGNITGLSPGKHGLHIHQAGDLRDGCDKLGGHFNPYLVHHGGSKSAIRHVGDLGNVEAKDDGVAEIVTIDPIMSLSGGPRGIVGRALVVTEKEDDLGQADNANSLVDGNSGKPLACGIIAYVR</sequence>
<feature type="signal peptide" evidence="12">
    <location>
        <begin position="1"/>
        <end position="15"/>
    </location>
</feature>
<evidence type="ECO:0000256" key="11">
    <source>
        <dbReference type="ARBA" id="ARBA00049204"/>
    </source>
</evidence>
<gene>
    <name evidence="14" type="ORF">CEUTPL_LOCUS1296</name>
</gene>
<accession>A0A9N9MAZ6</accession>
<dbReference type="Gene3D" id="2.60.40.200">
    <property type="entry name" value="Superoxide dismutase, copper/zinc binding domain"/>
    <property type="match status" value="1"/>
</dbReference>
<dbReference type="FunFam" id="2.60.40.200:FF:000013">
    <property type="entry name" value="Superoxide dismutase [Cu-Zn]"/>
    <property type="match status" value="1"/>
</dbReference>
<evidence type="ECO:0000256" key="1">
    <source>
        <dbReference type="ARBA" id="ARBA00001935"/>
    </source>
</evidence>
<evidence type="ECO:0000256" key="2">
    <source>
        <dbReference type="ARBA" id="ARBA00001947"/>
    </source>
</evidence>
<evidence type="ECO:0000313" key="14">
    <source>
        <dbReference type="EMBL" id="CAG9760572.1"/>
    </source>
</evidence>
<evidence type="ECO:0000256" key="12">
    <source>
        <dbReference type="SAM" id="SignalP"/>
    </source>
</evidence>
<comment type="cofactor">
    <cofactor evidence="2">
        <name>Zn(2+)</name>
        <dbReference type="ChEBI" id="CHEBI:29105"/>
    </cofactor>
</comment>
<feature type="chain" id="PRO_5040472980" description="superoxide dismutase" evidence="12">
    <location>
        <begin position="16"/>
        <end position="222"/>
    </location>
</feature>
<protein>
    <recommendedName>
        <fullName evidence="4">superoxide dismutase</fullName>
        <ecNumber evidence="4">1.15.1.1</ecNumber>
    </recommendedName>
</protein>
<keyword evidence="8" id="KW-0560">Oxidoreductase</keyword>
<dbReference type="InterPro" id="IPR001424">
    <property type="entry name" value="SOD_Cu_Zn_dom"/>
</dbReference>
<keyword evidence="12" id="KW-0732">Signal</keyword>
<keyword evidence="6" id="KW-0862">Zinc</keyword>
<evidence type="ECO:0000256" key="7">
    <source>
        <dbReference type="ARBA" id="ARBA00022862"/>
    </source>
</evidence>
<dbReference type="PANTHER" id="PTHR10003">
    <property type="entry name" value="SUPEROXIDE DISMUTASE CU-ZN -RELATED"/>
    <property type="match status" value="1"/>
</dbReference>
<organism evidence="14 15">
    <name type="scientific">Ceutorhynchus assimilis</name>
    <name type="common">cabbage seed weevil</name>
    <dbReference type="NCBI Taxonomy" id="467358"/>
    <lineage>
        <taxon>Eukaryota</taxon>
        <taxon>Metazoa</taxon>
        <taxon>Ecdysozoa</taxon>
        <taxon>Arthropoda</taxon>
        <taxon>Hexapoda</taxon>
        <taxon>Insecta</taxon>
        <taxon>Pterygota</taxon>
        <taxon>Neoptera</taxon>
        <taxon>Endopterygota</taxon>
        <taxon>Coleoptera</taxon>
        <taxon>Polyphaga</taxon>
        <taxon>Cucujiformia</taxon>
        <taxon>Curculionidae</taxon>
        <taxon>Ceutorhynchinae</taxon>
        <taxon>Ceutorhynchus</taxon>
    </lineage>
</organism>
<dbReference type="GO" id="GO:0004784">
    <property type="term" value="F:superoxide dismutase activity"/>
    <property type="evidence" value="ECO:0007669"/>
    <property type="project" value="UniProtKB-EC"/>
</dbReference>
<dbReference type="OrthoDB" id="2015551at2759"/>
<evidence type="ECO:0000256" key="4">
    <source>
        <dbReference type="ARBA" id="ARBA00012682"/>
    </source>
</evidence>
<dbReference type="SUPFAM" id="SSF49329">
    <property type="entry name" value="Cu,Zn superoxide dismutase-like"/>
    <property type="match status" value="1"/>
</dbReference>
<dbReference type="AlphaFoldDB" id="A0A9N9MAZ6"/>
<keyword evidence="15" id="KW-1185">Reference proteome</keyword>